<keyword evidence="2" id="KW-1185">Reference proteome</keyword>
<evidence type="ECO:0000313" key="2">
    <source>
        <dbReference type="Proteomes" id="UP000812966"/>
    </source>
</evidence>
<accession>A0A8K0JLX2</accession>
<dbReference type="Proteomes" id="UP000812966">
    <property type="component" value="Unassembled WGS sequence"/>
</dbReference>
<name>A0A8K0JLX2_9TREE</name>
<protein>
    <submittedName>
        <fullName evidence="1">Uncharacterized protein</fullName>
    </submittedName>
</protein>
<sequence length="559" mass="63011">MSGSTHLYRRLRLILGLTVIISLLTVLSSPSTFPALTAVDIRTTHRVAARQAQDPQFSPFKKPDLCHGWTSNVTSDDDPKGCMRAIKYRQVESLSRDLLREMTWSDKLRKRNVEAIERLQACLGGVNVTKEDCPDTTFTVIVGSWWWWDMALTDESESGETVWMRTITNVLSEQGYTLLSCSHYFYDRLIELHHALPDVISLIWAEDRIAVSCIADPRCVQGHAEAVDLPIEQRPGDIPLWKIFTLTYWGARPSTHGKQSNEWGNTPELGEFSYNPLGNAWTISPWDYPGHTYIPLSIERECTKATVVPRDQRKDQALVLAKLFNYFYAETFTEALNPRLWASFENTTGLKPIGTAVNLANRHFEAPEGLINLGSLSRSDYDRKLAESKVLLGIGRPEISPSPYSALCQGVPVVIPYYGDSPTPPGWDLYHQELAQHGPAALLGEPYVYSYHYKDTEELFEKLERAKNTPIDRYIPSGMTFRRAQTATLDVVERDWEAEASAIIGMKQAGETTSARHTLALPDMIIERCFKKGNCVRLSADNKQVKTRTDAVPTSSHTL</sequence>
<gene>
    <name evidence="1" type="ORF">FFLO_05701</name>
</gene>
<proteinExistence type="predicted"/>
<evidence type="ECO:0000313" key="1">
    <source>
        <dbReference type="EMBL" id="KAG7529386.1"/>
    </source>
</evidence>
<dbReference type="EMBL" id="JABELV010000152">
    <property type="protein sequence ID" value="KAG7529386.1"/>
    <property type="molecule type" value="Genomic_DNA"/>
</dbReference>
<dbReference type="AlphaFoldDB" id="A0A8K0JLX2"/>
<organism evidence="1 2">
    <name type="scientific">Filobasidium floriforme</name>
    <dbReference type="NCBI Taxonomy" id="5210"/>
    <lineage>
        <taxon>Eukaryota</taxon>
        <taxon>Fungi</taxon>
        <taxon>Dikarya</taxon>
        <taxon>Basidiomycota</taxon>
        <taxon>Agaricomycotina</taxon>
        <taxon>Tremellomycetes</taxon>
        <taxon>Filobasidiales</taxon>
        <taxon>Filobasidiaceae</taxon>
        <taxon>Filobasidium</taxon>
    </lineage>
</organism>
<reference evidence="1" key="1">
    <citation type="submission" date="2020-04" db="EMBL/GenBank/DDBJ databases">
        <title>Analysis of mating type loci in Filobasidium floriforme.</title>
        <authorList>
            <person name="Nowrousian M."/>
        </authorList>
    </citation>
    <scope>NUCLEOTIDE SEQUENCE</scope>
    <source>
        <strain evidence="1">CBS 6242</strain>
    </source>
</reference>
<comment type="caution">
    <text evidence="1">The sequence shown here is derived from an EMBL/GenBank/DDBJ whole genome shotgun (WGS) entry which is preliminary data.</text>
</comment>
<dbReference type="OrthoDB" id="2113294at2759"/>